<feature type="domain" description="HTH tetR-type" evidence="6">
    <location>
        <begin position="7"/>
        <end position="67"/>
    </location>
</feature>
<dbReference type="SUPFAM" id="SSF46689">
    <property type="entry name" value="Homeodomain-like"/>
    <property type="match status" value="1"/>
</dbReference>
<dbReference type="InterPro" id="IPR050109">
    <property type="entry name" value="HTH-type_TetR-like_transc_reg"/>
</dbReference>
<keyword evidence="8" id="KW-1185">Reference proteome</keyword>
<comment type="caution">
    <text evidence="7">The sequence shown here is derived from an EMBL/GenBank/DDBJ whole genome shotgun (WGS) entry which is preliminary data.</text>
</comment>
<protein>
    <recommendedName>
        <fullName evidence="6">HTH tetR-type domain-containing protein</fullName>
    </recommendedName>
</protein>
<dbReference type="PANTHER" id="PTHR30055:SF234">
    <property type="entry name" value="HTH-TYPE TRANSCRIPTIONAL REGULATOR BETI"/>
    <property type="match status" value="1"/>
</dbReference>
<dbReference type="InterPro" id="IPR001647">
    <property type="entry name" value="HTH_TetR"/>
</dbReference>
<dbReference type="Pfam" id="PF00440">
    <property type="entry name" value="TetR_N"/>
    <property type="match status" value="1"/>
</dbReference>
<dbReference type="EMBL" id="BAAANY010000046">
    <property type="protein sequence ID" value="GAA1721102.1"/>
    <property type="molecule type" value="Genomic_DNA"/>
</dbReference>
<proteinExistence type="predicted"/>
<evidence type="ECO:0000256" key="1">
    <source>
        <dbReference type="ARBA" id="ARBA00022491"/>
    </source>
</evidence>
<organism evidence="7 8">
    <name type="scientific">Fodinicola feengrottensis</name>
    <dbReference type="NCBI Taxonomy" id="435914"/>
    <lineage>
        <taxon>Bacteria</taxon>
        <taxon>Bacillati</taxon>
        <taxon>Actinomycetota</taxon>
        <taxon>Actinomycetes</taxon>
        <taxon>Mycobacteriales</taxon>
        <taxon>Fodinicola</taxon>
    </lineage>
</organism>
<evidence type="ECO:0000313" key="7">
    <source>
        <dbReference type="EMBL" id="GAA1721102.1"/>
    </source>
</evidence>
<dbReference type="InterPro" id="IPR036271">
    <property type="entry name" value="Tet_transcr_reg_TetR-rel_C_sf"/>
</dbReference>
<reference evidence="7 8" key="1">
    <citation type="journal article" date="2019" name="Int. J. Syst. Evol. Microbiol.">
        <title>The Global Catalogue of Microorganisms (GCM) 10K type strain sequencing project: providing services to taxonomists for standard genome sequencing and annotation.</title>
        <authorList>
            <consortium name="The Broad Institute Genomics Platform"/>
            <consortium name="The Broad Institute Genome Sequencing Center for Infectious Disease"/>
            <person name="Wu L."/>
            <person name="Ma J."/>
        </authorList>
    </citation>
    <scope>NUCLEOTIDE SEQUENCE [LARGE SCALE GENOMIC DNA]</scope>
    <source>
        <strain evidence="7 8">JCM 14718</strain>
    </source>
</reference>
<keyword evidence="3 5" id="KW-0238">DNA-binding</keyword>
<dbReference type="Gene3D" id="1.10.357.10">
    <property type="entry name" value="Tetracycline Repressor, domain 2"/>
    <property type="match status" value="1"/>
</dbReference>
<keyword evidence="4" id="KW-0804">Transcription</keyword>
<dbReference type="Proteomes" id="UP001500618">
    <property type="component" value="Unassembled WGS sequence"/>
</dbReference>
<evidence type="ECO:0000256" key="3">
    <source>
        <dbReference type="ARBA" id="ARBA00023125"/>
    </source>
</evidence>
<evidence type="ECO:0000256" key="2">
    <source>
        <dbReference type="ARBA" id="ARBA00023015"/>
    </source>
</evidence>
<gene>
    <name evidence="7" type="ORF">GCM10009765_81660</name>
</gene>
<evidence type="ECO:0000256" key="5">
    <source>
        <dbReference type="PROSITE-ProRule" id="PRU00335"/>
    </source>
</evidence>
<dbReference type="PANTHER" id="PTHR30055">
    <property type="entry name" value="HTH-TYPE TRANSCRIPTIONAL REGULATOR RUTR"/>
    <property type="match status" value="1"/>
</dbReference>
<keyword evidence="1" id="KW-0678">Repressor</keyword>
<name>A0ABN2JA41_9ACTN</name>
<dbReference type="SUPFAM" id="SSF48498">
    <property type="entry name" value="Tetracyclin repressor-like, C-terminal domain"/>
    <property type="match status" value="1"/>
</dbReference>
<feature type="DNA-binding region" description="H-T-H motif" evidence="5">
    <location>
        <begin position="30"/>
        <end position="49"/>
    </location>
</feature>
<sequence>MARVSADERRQDLVAAAIRVLARDGVAKASTRAIVAEAAMPLGFFHYCFRSKQELFMQVIGTINERNRRAAIDAVRPHRSLPDTLRESLRAYWRLVEENPGEHQITYELTQYALRDPELAEVARKQYEGYLEAAIDFLEVAAAAARMEWTVPLRVLARSLRNMLDGVTLAWIVDRDNGEATAVLDHFAVQLAASARRTTD</sequence>
<evidence type="ECO:0000259" key="6">
    <source>
        <dbReference type="PROSITE" id="PS50977"/>
    </source>
</evidence>
<accession>A0ABN2JA41</accession>
<evidence type="ECO:0000256" key="4">
    <source>
        <dbReference type="ARBA" id="ARBA00023163"/>
    </source>
</evidence>
<dbReference type="PROSITE" id="PS50977">
    <property type="entry name" value="HTH_TETR_2"/>
    <property type="match status" value="1"/>
</dbReference>
<evidence type="ECO:0000313" key="8">
    <source>
        <dbReference type="Proteomes" id="UP001500618"/>
    </source>
</evidence>
<dbReference type="Pfam" id="PF13977">
    <property type="entry name" value="TetR_C_6"/>
    <property type="match status" value="1"/>
</dbReference>
<dbReference type="RefSeq" id="WP_344315356.1">
    <property type="nucleotide sequence ID" value="NZ_BAAANY010000046.1"/>
</dbReference>
<dbReference type="InterPro" id="IPR009057">
    <property type="entry name" value="Homeodomain-like_sf"/>
</dbReference>
<dbReference type="InterPro" id="IPR039538">
    <property type="entry name" value="BetI_C"/>
</dbReference>
<keyword evidence="2" id="KW-0805">Transcription regulation</keyword>